<dbReference type="PANTHER" id="PTHR35866:SF1">
    <property type="entry name" value="YKGJ FAMILY CYSTEINE CLUSTER PROTEIN"/>
    <property type="match status" value="1"/>
</dbReference>
<protein>
    <submittedName>
        <fullName evidence="1">YkgJ family cysteine cluster protein</fullName>
    </submittedName>
</protein>
<dbReference type="PANTHER" id="PTHR35866">
    <property type="entry name" value="PUTATIVE-RELATED"/>
    <property type="match status" value="1"/>
</dbReference>
<dbReference type="Proteomes" id="UP000823900">
    <property type="component" value="Unassembled WGS sequence"/>
</dbReference>
<reference evidence="1" key="2">
    <citation type="submission" date="2021-04" db="EMBL/GenBank/DDBJ databases">
        <authorList>
            <person name="Gilroy R."/>
        </authorList>
    </citation>
    <scope>NUCLEOTIDE SEQUENCE</scope>
    <source>
        <strain evidence="1">CHK178-16964</strain>
    </source>
</reference>
<evidence type="ECO:0000313" key="1">
    <source>
        <dbReference type="EMBL" id="HJA71120.1"/>
    </source>
</evidence>
<sequence length="208" mass="23957">MEFYGLNDMVRAGCQDCEGCFACCKGMGQSVILNPCDGFLLAKHLKTPLEALMGNRIELHVEEGIVLPNLLMTGEEERCVFLNEKGRCSIHPFRPGVCRLFPLGRDYGSGEIRYFLLENGCKKENRTKVKVRKWLDTEDIRKNEEFLLCWHSFLKDVRKKAAEERDFAKEAALYILKTFYFTGWPEETEGFYSQFSSRIEKGRADLGI</sequence>
<dbReference type="AlphaFoldDB" id="A0A9D2HHZ1"/>
<dbReference type="InterPro" id="IPR005358">
    <property type="entry name" value="Puta_zinc/iron-chelating_dom"/>
</dbReference>
<organism evidence="1 2">
    <name type="scientific">Candidatus Lachnoclostridium stercoravium</name>
    <dbReference type="NCBI Taxonomy" id="2838633"/>
    <lineage>
        <taxon>Bacteria</taxon>
        <taxon>Bacillati</taxon>
        <taxon>Bacillota</taxon>
        <taxon>Clostridia</taxon>
        <taxon>Lachnospirales</taxon>
        <taxon>Lachnospiraceae</taxon>
    </lineage>
</organism>
<name>A0A9D2HHZ1_9FIRM</name>
<evidence type="ECO:0000313" key="2">
    <source>
        <dbReference type="Proteomes" id="UP000823900"/>
    </source>
</evidence>
<accession>A0A9D2HHZ1</accession>
<gene>
    <name evidence="1" type="ORF">IAA07_05990</name>
</gene>
<dbReference type="Pfam" id="PF03692">
    <property type="entry name" value="CxxCxxCC"/>
    <property type="match status" value="1"/>
</dbReference>
<dbReference type="EMBL" id="DWZA01000053">
    <property type="protein sequence ID" value="HJA71120.1"/>
    <property type="molecule type" value="Genomic_DNA"/>
</dbReference>
<comment type="caution">
    <text evidence="1">The sequence shown here is derived from an EMBL/GenBank/DDBJ whole genome shotgun (WGS) entry which is preliminary data.</text>
</comment>
<reference evidence="1" key="1">
    <citation type="journal article" date="2021" name="PeerJ">
        <title>Extensive microbial diversity within the chicken gut microbiome revealed by metagenomics and culture.</title>
        <authorList>
            <person name="Gilroy R."/>
            <person name="Ravi A."/>
            <person name="Getino M."/>
            <person name="Pursley I."/>
            <person name="Horton D.L."/>
            <person name="Alikhan N.F."/>
            <person name="Baker D."/>
            <person name="Gharbi K."/>
            <person name="Hall N."/>
            <person name="Watson M."/>
            <person name="Adriaenssens E.M."/>
            <person name="Foster-Nyarko E."/>
            <person name="Jarju S."/>
            <person name="Secka A."/>
            <person name="Antonio M."/>
            <person name="Oren A."/>
            <person name="Chaudhuri R.R."/>
            <person name="La Ragione R."/>
            <person name="Hildebrand F."/>
            <person name="Pallen M.J."/>
        </authorList>
    </citation>
    <scope>NUCLEOTIDE SEQUENCE</scope>
    <source>
        <strain evidence="1">CHK178-16964</strain>
    </source>
</reference>
<proteinExistence type="predicted"/>